<dbReference type="PANTHER" id="PTHR47055">
    <property type="entry name" value="DDE_TNP_1_7 DOMAIN-CONTAINING PROTEIN"/>
    <property type="match status" value="1"/>
</dbReference>
<accession>A0AAV8WMZ3</accession>
<dbReference type="GO" id="GO:0043565">
    <property type="term" value="F:sequence-specific DNA binding"/>
    <property type="evidence" value="ECO:0007669"/>
    <property type="project" value="TreeGrafter"/>
</dbReference>
<organism evidence="2 3">
    <name type="scientific">Rhamnusium bicolor</name>
    <dbReference type="NCBI Taxonomy" id="1586634"/>
    <lineage>
        <taxon>Eukaryota</taxon>
        <taxon>Metazoa</taxon>
        <taxon>Ecdysozoa</taxon>
        <taxon>Arthropoda</taxon>
        <taxon>Hexapoda</taxon>
        <taxon>Insecta</taxon>
        <taxon>Pterygota</taxon>
        <taxon>Neoptera</taxon>
        <taxon>Endopterygota</taxon>
        <taxon>Coleoptera</taxon>
        <taxon>Polyphaga</taxon>
        <taxon>Cucujiformia</taxon>
        <taxon>Chrysomeloidea</taxon>
        <taxon>Cerambycidae</taxon>
        <taxon>Lepturinae</taxon>
        <taxon>Rhagiini</taxon>
        <taxon>Rhamnusium</taxon>
    </lineage>
</organism>
<evidence type="ECO:0000259" key="1">
    <source>
        <dbReference type="Pfam" id="PF13843"/>
    </source>
</evidence>
<sequence length="197" mass="22469">MKPIKRGYKLWCLADQKGFINKFDGYQGKNAELAEKFIEFGLGEKKTLWLVELFVQKKNCPTNMTEDKQMKRGDYDYRLSSSDISYFRWNDNKCVHFCSNFHGTEVTSVSRKQKDGSKIDVPCPTIVSDYNKHMGAVGHAEQLRGSYGTDCRSKNEPPATINLEVWVPPDYDPATELVKECGNLAPPDVLVGIYPWN</sequence>
<reference evidence="2" key="1">
    <citation type="journal article" date="2023" name="Insect Mol. Biol.">
        <title>Genome sequencing provides insights into the evolution of gene families encoding plant cell wall-degrading enzymes in longhorned beetles.</title>
        <authorList>
            <person name="Shin N.R."/>
            <person name="Okamura Y."/>
            <person name="Kirsch R."/>
            <person name="Pauchet Y."/>
        </authorList>
    </citation>
    <scope>NUCLEOTIDE SEQUENCE</scope>
    <source>
        <strain evidence="2">RBIC_L_NR</strain>
    </source>
</reference>
<proteinExistence type="predicted"/>
<dbReference type="Proteomes" id="UP001162156">
    <property type="component" value="Unassembled WGS sequence"/>
</dbReference>
<dbReference type="EMBL" id="JANEYF010005438">
    <property type="protein sequence ID" value="KAJ8928165.1"/>
    <property type="molecule type" value="Genomic_DNA"/>
</dbReference>
<dbReference type="InterPro" id="IPR029526">
    <property type="entry name" value="PGBD"/>
</dbReference>
<dbReference type="Pfam" id="PF13843">
    <property type="entry name" value="DDE_Tnp_1_7"/>
    <property type="match status" value="1"/>
</dbReference>
<keyword evidence="3" id="KW-1185">Reference proteome</keyword>
<name>A0AAV8WMZ3_9CUCU</name>
<protein>
    <recommendedName>
        <fullName evidence="1">PiggyBac transposable element-derived protein domain-containing protein</fullName>
    </recommendedName>
</protein>
<dbReference type="PANTHER" id="PTHR47055:SF3">
    <property type="entry name" value="PHORBOL-ESTER_DAG-TYPE DOMAIN-CONTAINING PROTEIN"/>
    <property type="match status" value="1"/>
</dbReference>
<dbReference type="InterPro" id="IPR052638">
    <property type="entry name" value="PiggyBac_TE-derived"/>
</dbReference>
<gene>
    <name evidence="2" type="ORF">NQ314_019296</name>
</gene>
<comment type="caution">
    <text evidence="2">The sequence shown here is derived from an EMBL/GenBank/DDBJ whole genome shotgun (WGS) entry which is preliminary data.</text>
</comment>
<evidence type="ECO:0000313" key="2">
    <source>
        <dbReference type="EMBL" id="KAJ8928165.1"/>
    </source>
</evidence>
<evidence type="ECO:0000313" key="3">
    <source>
        <dbReference type="Proteomes" id="UP001162156"/>
    </source>
</evidence>
<feature type="domain" description="PiggyBac transposable element-derived protein" evidence="1">
    <location>
        <begin position="44"/>
        <end position="154"/>
    </location>
</feature>
<dbReference type="AlphaFoldDB" id="A0AAV8WMZ3"/>